<proteinExistence type="predicted"/>
<evidence type="ECO:0000313" key="2">
    <source>
        <dbReference type="EMBL" id="HIU59664.1"/>
    </source>
</evidence>
<gene>
    <name evidence="2" type="ORF">IAC57_06135</name>
</gene>
<protein>
    <submittedName>
        <fullName evidence="2">TIGR03915 family putative DNA repair protein</fullName>
    </submittedName>
</protein>
<comment type="caution">
    <text evidence="2">The sequence shown here is derived from an EMBL/GenBank/DDBJ whole genome shotgun (WGS) entry which is preliminary data.</text>
</comment>
<dbReference type="Pfam" id="PF13566">
    <property type="entry name" value="DUF4130"/>
    <property type="match status" value="1"/>
</dbReference>
<feature type="domain" description="DUF4130" evidence="1">
    <location>
        <begin position="81"/>
        <end position="240"/>
    </location>
</feature>
<dbReference type="AlphaFoldDB" id="A0A9D1MG45"/>
<dbReference type="NCBIfam" id="TIGR03915">
    <property type="entry name" value="SAM_7_link_chp"/>
    <property type="match status" value="1"/>
</dbReference>
<dbReference type="InterPro" id="IPR023875">
    <property type="entry name" value="DNA_repair_put"/>
</dbReference>
<name>A0A9D1MG45_9FIRM</name>
<accession>A0A9D1MG45</accession>
<evidence type="ECO:0000313" key="3">
    <source>
        <dbReference type="Proteomes" id="UP000824081"/>
    </source>
</evidence>
<organism evidence="2 3">
    <name type="scientific">Candidatus Scatosoma pullistercoris</name>
    <dbReference type="NCBI Taxonomy" id="2840934"/>
    <lineage>
        <taxon>Bacteria</taxon>
        <taxon>Bacillati</taxon>
        <taxon>Bacillota</taxon>
        <taxon>Clostridia</taxon>
        <taxon>Candidatus Scatosoma</taxon>
    </lineage>
</organism>
<sequence length="254" mass="29172">MSTVYCTDGSPEGFFTAVFDAYADKNARIISSSAFQPALDDCFRQVAPDREKAARVLKKLKALDRNCLYDLDCVLRTPESDREQAAFLYIRLLVTEGKSIRGMLASPEVRRVRDLSDRVGQERHRLTGFLRFRETANGVFYAPCAPDNDVVELLMPHFAARFRTFPFVIHDVKRKLAGVCDGREWTVVPAGEAELVLSDAEDAFETLWKKYYRTVSIPSRKNIRQMKAYMPVRYWNFLLENPREESEFSGFSEP</sequence>
<reference evidence="2" key="2">
    <citation type="journal article" date="2021" name="PeerJ">
        <title>Extensive microbial diversity within the chicken gut microbiome revealed by metagenomics and culture.</title>
        <authorList>
            <person name="Gilroy R."/>
            <person name="Ravi A."/>
            <person name="Getino M."/>
            <person name="Pursley I."/>
            <person name="Horton D.L."/>
            <person name="Alikhan N.F."/>
            <person name="Baker D."/>
            <person name="Gharbi K."/>
            <person name="Hall N."/>
            <person name="Watson M."/>
            <person name="Adriaenssens E.M."/>
            <person name="Foster-Nyarko E."/>
            <person name="Jarju S."/>
            <person name="Secka A."/>
            <person name="Antonio M."/>
            <person name="Oren A."/>
            <person name="Chaudhuri R.R."/>
            <person name="La Ragione R."/>
            <person name="Hildebrand F."/>
            <person name="Pallen M.J."/>
        </authorList>
    </citation>
    <scope>NUCLEOTIDE SEQUENCE</scope>
    <source>
        <strain evidence="2">11687</strain>
    </source>
</reference>
<dbReference type="InterPro" id="IPR025404">
    <property type="entry name" value="DUF4130"/>
</dbReference>
<reference evidence="2" key="1">
    <citation type="submission" date="2020-10" db="EMBL/GenBank/DDBJ databases">
        <authorList>
            <person name="Gilroy R."/>
        </authorList>
    </citation>
    <scope>NUCLEOTIDE SEQUENCE</scope>
    <source>
        <strain evidence="2">11687</strain>
    </source>
</reference>
<dbReference type="Proteomes" id="UP000824081">
    <property type="component" value="Unassembled WGS sequence"/>
</dbReference>
<evidence type="ECO:0000259" key="1">
    <source>
        <dbReference type="Pfam" id="PF13566"/>
    </source>
</evidence>
<dbReference type="EMBL" id="DVMZ01000169">
    <property type="protein sequence ID" value="HIU59664.1"/>
    <property type="molecule type" value="Genomic_DNA"/>
</dbReference>